<evidence type="ECO:0000313" key="1">
    <source>
        <dbReference type="EMBL" id="KAG6731837.1"/>
    </source>
</evidence>
<evidence type="ECO:0000313" key="2">
    <source>
        <dbReference type="Proteomes" id="UP000811246"/>
    </source>
</evidence>
<name>A0A922G3R7_CARIL</name>
<sequence length="57" mass="6662">MAAIGSVQKSEEEWQAILSPEQFRILRQKGRVSRLRRIRQVLCRGSLSMCRMWNASL</sequence>
<accession>A0A922G3R7</accession>
<protein>
    <recommendedName>
        <fullName evidence="3">Peptide-methionine (R)-S-oxide reductase</fullName>
    </recommendedName>
</protein>
<comment type="caution">
    <text evidence="1">The sequence shown here is derived from an EMBL/GenBank/DDBJ whole genome shotgun (WGS) entry which is preliminary data.</text>
</comment>
<dbReference type="Proteomes" id="UP000811246">
    <property type="component" value="Chromosome 1"/>
</dbReference>
<dbReference type="EMBL" id="CM031825">
    <property type="protein sequence ID" value="KAG6731837.1"/>
    <property type="molecule type" value="Genomic_DNA"/>
</dbReference>
<gene>
    <name evidence="1" type="ORF">I3842_01G149100</name>
</gene>
<dbReference type="AlphaFoldDB" id="A0A922G3R7"/>
<organism evidence="1 2">
    <name type="scientific">Carya illinoinensis</name>
    <name type="common">Pecan</name>
    <dbReference type="NCBI Taxonomy" id="32201"/>
    <lineage>
        <taxon>Eukaryota</taxon>
        <taxon>Viridiplantae</taxon>
        <taxon>Streptophyta</taxon>
        <taxon>Embryophyta</taxon>
        <taxon>Tracheophyta</taxon>
        <taxon>Spermatophyta</taxon>
        <taxon>Magnoliopsida</taxon>
        <taxon>eudicotyledons</taxon>
        <taxon>Gunneridae</taxon>
        <taxon>Pentapetalae</taxon>
        <taxon>rosids</taxon>
        <taxon>fabids</taxon>
        <taxon>Fagales</taxon>
        <taxon>Juglandaceae</taxon>
        <taxon>Carya</taxon>
    </lineage>
</organism>
<proteinExistence type="predicted"/>
<evidence type="ECO:0008006" key="3">
    <source>
        <dbReference type="Google" id="ProtNLM"/>
    </source>
</evidence>
<reference evidence="1" key="1">
    <citation type="submission" date="2021-01" db="EMBL/GenBank/DDBJ databases">
        <authorList>
            <person name="Lovell J.T."/>
            <person name="Bentley N."/>
            <person name="Bhattarai G."/>
            <person name="Jenkins J.W."/>
            <person name="Sreedasyam A."/>
            <person name="Alarcon Y."/>
            <person name="Bock C."/>
            <person name="Boston L."/>
            <person name="Carlson J."/>
            <person name="Cervantes K."/>
            <person name="Clermont K."/>
            <person name="Krom N."/>
            <person name="Kubenka K."/>
            <person name="Mamidi S."/>
            <person name="Mattison C."/>
            <person name="Monteros M."/>
            <person name="Pisani C."/>
            <person name="Plott C."/>
            <person name="Rajasekar S."/>
            <person name="Rhein H.S."/>
            <person name="Rohla C."/>
            <person name="Song M."/>
            <person name="Hilaire R.S."/>
            <person name="Shu S."/>
            <person name="Wells L."/>
            <person name="Wang X."/>
            <person name="Webber J."/>
            <person name="Heerema R.J."/>
            <person name="Klein P."/>
            <person name="Conner P."/>
            <person name="Grauke L."/>
            <person name="Grimwood J."/>
            <person name="Schmutz J."/>
            <person name="Randall J.J."/>
        </authorList>
    </citation>
    <scope>NUCLEOTIDE SEQUENCE</scope>
    <source>
        <tissue evidence="1">Leaf</tissue>
    </source>
</reference>